<evidence type="ECO:0000313" key="2">
    <source>
        <dbReference type="Proteomes" id="UP001157069"/>
    </source>
</evidence>
<accession>A0ABQ6JW65</accession>
<evidence type="ECO:0008006" key="3">
    <source>
        <dbReference type="Google" id="ProtNLM"/>
    </source>
</evidence>
<dbReference type="EMBL" id="BSVA01000001">
    <property type="protein sequence ID" value="GMA91505.1"/>
    <property type="molecule type" value="Genomic_DNA"/>
</dbReference>
<dbReference type="PANTHER" id="PTHR43235">
    <property type="entry name" value="GLUTAMINE AMIDOTRANSFERASE PB2B2.05-RELATED"/>
    <property type="match status" value="1"/>
</dbReference>
<keyword evidence="2" id="KW-1185">Reference proteome</keyword>
<comment type="caution">
    <text evidence="1">The sequence shown here is derived from an EMBL/GenBank/DDBJ whole genome shotgun (WGS) entry which is preliminary data.</text>
</comment>
<dbReference type="InterPro" id="IPR029062">
    <property type="entry name" value="Class_I_gatase-like"/>
</dbReference>
<reference evidence="2" key="1">
    <citation type="journal article" date="2019" name="Int. J. Syst. Evol. Microbiol.">
        <title>The Global Catalogue of Microorganisms (GCM) 10K type strain sequencing project: providing services to taxonomists for standard genome sequencing and annotation.</title>
        <authorList>
            <consortium name="The Broad Institute Genomics Platform"/>
            <consortium name="The Broad Institute Genome Sequencing Center for Infectious Disease"/>
            <person name="Wu L."/>
            <person name="Ma J."/>
        </authorList>
    </citation>
    <scope>NUCLEOTIDE SEQUENCE [LARGE SCALE GENOMIC DNA]</scope>
    <source>
        <strain evidence="2">NBRC 108755</strain>
    </source>
</reference>
<proteinExistence type="predicted"/>
<name>A0ABQ6JW65_9MICO</name>
<dbReference type="Gene3D" id="3.40.50.880">
    <property type="match status" value="1"/>
</dbReference>
<sequence length="232" mass="24863">MPQPPRVAVLHIRSSRPHAPHFQAELDMLNAAALDAIAAEGWAAELVAVTERPADEVRQLARAADVVLVMGGEDVDPALYGGLAEYPGSGMHEPEADRVTFDVIRDAVADRRPLLAICRGVQQLNVALGGTLHEHMIGHVVKADDPFVTTTVHPEADTEIARLGASAPVKCSHHQAVKELGDCLRVTARAADGTVEAIEHTDAPVAGVQWHPEHPAVAREQLAPLVRQLLVR</sequence>
<dbReference type="Pfam" id="PF07722">
    <property type="entry name" value="Peptidase_C26"/>
    <property type="match status" value="1"/>
</dbReference>
<dbReference type="InterPro" id="IPR044668">
    <property type="entry name" value="PuuD-like"/>
</dbReference>
<dbReference type="Proteomes" id="UP001157069">
    <property type="component" value="Unassembled WGS sequence"/>
</dbReference>
<gene>
    <name evidence="1" type="ORF">GCM10025869_20340</name>
</gene>
<dbReference type="PROSITE" id="PS51273">
    <property type="entry name" value="GATASE_TYPE_1"/>
    <property type="match status" value="1"/>
</dbReference>
<dbReference type="InterPro" id="IPR011697">
    <property type="entry name" value="Peptidase_C26"/>
</dbReference>
<protein>
    <recommendedName>
        <fullName evidence="3">Glutamine amidotransferase</fullName>
    </recommendedName>
</protein>
<dbReference type="PANTHER" id="PTHR43235:SF1">
    <property type="entry name" value="GLUTAMINE AMIDOTRANSFERASE PB2B2.05-RELATED"/>
    <property type="match status" value="1"/>
</dbReference>
<organism evidence="1 2">
    <name type="scientific">Homoserinibacter gongjuensis</name>
    <dbReference type="NCBI Taxonomy" id="1162968"/>
    <lineage>
        <taxon>Bacteria</taxon>
        <taxon>Bacillati</taxon>
        <taxon>Actinomycetota</taxon>
        <taxon>Actinomycetes</taxon>
        <taxon>Micrococcales</taxon>
        <taxon>Microbacteriaceae</taxon>
        <taxon>Homoserinibacter</taxon>
    </lineage>
</organism>
<dbReference type="SUPFAM" id="SSF52317">
    <property type="entry name" value="Class I glutamine amidotransferase-like"/>
    <property type="match status" value="1"/>
</dbReference>
<evidence type="ECO:0000313" key="1">
    <source>
        <dbReference type="EMBL" id="GMA91505.1"/>
    </source>
</evidence>
<dbReference type="RefSeq" id="WP_284299887.1">
    <property type="nucleotide sequence ID" value="NZ_BSVA01000001.1"/>
</dbReference>